<dbReference type="Pfam" id="PF00041">
    <property type="entry name" value="fn3"/>
    <property type="match status" value="1"/>
</dbReference>
<feature type="domain" description="Fibronectin type-III" evidence="6">
    <location>
        <begin position="140"/>
        <end position="230"/>
    </location>
</feature>
<dbReference type="Gene3D" id="2.40.20.10">
    <property type="entry name" value="Plasminogen Kringle 4"/>
    <property type="match status" value="1"/>
</dbReference>
<dbReference type="Gene3D" id="2.60.40.10">
    <property type="entry name" value="Immunoglobulins"/>
    <property type="match status" value="1"/>
</dbReference>
<dbReference type="EMBL" id="CALNXJ010000083">
    <property type="protein sequence ID" value="CAH3162157.1"/>
    <property type="molecule type" value="Genomic_DNA"/>
</dbReference>
<reference evidence="7 8" key="1">
    <citation type="submission" date="2022-05" db="EMBL/GenBank/DDBJ databases">
        <authorList>
            <consortium name="Genoscope - CEA"/>
            <person name="William W."/>
        </authorList>
    </citation>
    <scope>NUCLEOTIDE SEQUENCE [LARGE SCALE GENOMIC DNA]</scope>
</reference>
<evidence type="ECO:0000256" key="1">
    <source>
        <dbReference type="ARBA" id="ARBA00022572"/>
    </source>
</evidence>
<dbReference type="AlphaFoldDB" id="A0AAU9XYV1"/>
<organism evidence="7 8">
    <name type="scientific">Pocillopora meandrina</name>
    <dbReference type="NCBI Taxonomy" id="46732"/>
    <lineage>
        <taxon>Eukaryota</taxon>
        <taxon>Metazoa</taxon>
        <taxon>Cnidaria</taxon>
        <taxon>Anthozoa</taxon>
        <taxon>Hexacorallia</taxon>
        <taxon>Scleractinia</taxon>
        <taxon>Astrocoeniina</taxon>
        <taxon>Pocilloporidae</taxon>
        <taxon>Pocillopora</taxon>
    </lineage>
</organism>
<protein>
    <submittedName>
        <fullName evidence="7">Uncharacterized protein</fullName>
    </submittedName>
</protein>
<dbReference type="InterPro" id="IPR003961">
    <property type="entry name" value="FN3_dom"/>
</dbReference>
<dbReference type="PANTHER" id="PTHR24261">
    <property type="entry name" value="PLASMINOGEN-RELATED"/>
    <property type="match status" value="1"/>
</dbReference>
<keyword evidence="8" id="KW-1185">Reference proteome</keyword>
<gene>
    <name evidence="7" type="ORF">PMEA_00034158</name>
</gene>
<dbReference type="SMART" id="SM00130">
    <property type="entry name" value="KR"/>
    <property type="match status" value="1"/>
</dbReference>
<dbReference type="InterPro" id="IPR036116">
    <property type="entry name" value="FN3_sf"/>
</dbReference>
<dbReference type="InterPro" id="IPR038178">
    <property type="entry name" value="Kringle_sf"/>
</dbReference>
<evidence type="ECO:0000313" key="8">
    <source>
        <dbReference type="Proteomes" id="UP001159428"/>
    </source>
</evidence>
<evidence type="ECO:0000259" key="6">
    <source>
        <dbReference type="PROSITE" id="PS50853"/>
    </source>
</evidence>
<dbReference type="PRINTS" id="PR00018">
    <property type="entry name" value="KRINGLE"/>
</dbReference>
<feature type="domain" description="Kringle" evidence="5">
    <location>
        <begin position="52"/>
        <end position="132"/>
    </location>
</feature>
<comment type="caution">
    <text evidence="7">The sequence shown here is derived from an EMBL/GenBank/DDBJ whole genome shotgun (WGS) entry which is preliminary data.</text>
</comment>
<sequence>MALIRDIPIFQRYVDLANCSSSKFASANGGDAPECYQYKYPPVANSTSVNSYCFYGVGVGYRGNMNVTQSGRKCQSWKSQCPHRHWRIPKDVADSKNDSNMCRNPDSSGPDGPWCFTTDPNVRWEYCNVSRCPSRVPEEAPTFLRGHPLNSTAILISWKGIPPSRHEEKLLGYRIRYRSKGSELYYEANTTSNLTQDLRPNTAYEIMVNGFNEIGHGRSSTVLDLKTLSSGMLGEEILEVDFQLIIDSDFSRDLLNSSMQNGSLSASSADIKVPATINTNTTDKDDALNQLIGGVRSSFVDRLKVTSIRVQETPRSPKSFSVKNAQKKISYFDMGGARL</sequence>
<keyword evidence="1 4" id="KW-0420">Kringle</keyword>
<dbReference type="InterPro" id="IPR050759">
    <property type="entry name" value="Serine_protease_kringle"/>
</dbReference>
<evidence type="ECO:0000313" key="7">
    <source>
        <dbReference type="EMBL" id="CAH3162157.1"/>
    </source>
</evidence>
<dbReference type="SUPFAM" id="SSF57440">
    <property type="entry name" value="Kringle-like"/>
    <property type="match status" value="1"/>
</dbReference>
<dbReference type="Pfam" id="PF00051">
    <property type="entry name" value="Kringle"/>
    <property type="match status" value="1"/>
</dbReference>
<dbReference type="GO" id="GO:0005102">
    <property type="term" value="F:signaling receptor binding"/>
    <property type="evidence" value="ECO:0007669"/>
    <property type="project" value="TreeGrafter"/>
</dbReference>
<dbReference type="PANTHER" id="PTHR24261:SF13">
    <property type="entry name" value="PLASMINOGEN"/>
    <property type="match status" value="1"/>
</dbReference>
<dbReference type="Proteomes" id="UP001159428">
    <property type="component" value="Unassembled WGS sequence"/>
</dbReference>
<dbReference type="SUPFAM" id="SSF49265">
    <property type="entry name" value="Fibronectin type III"/>
    <property type="match status" value="1"/>
</dbReference>
<dbReference type="SMART" id="SM00060">
    <property type="entry name" value="FN3"/>
    <property type="match status" value="1"/>
</dbReference>
<dbReference type="GO" id="GO:0004175">
    <property type="term" value="F:endopeptidase activity"/>
    <property type="evidence" value="ECO:0007669"/>
    <property type="project" value="TreeGrafter"/>
</dbReference>
<accession>A0AAU9XYV1</accession>
<evidence type="ECO:0000256" key="3">
    <source>
        <dbReference type="ARBA" id="ARBA00023157"/>
    </source>
</evidence>
<dbReference type="InterPro" id="IPR000001">
    <property type="entry name" value="Kringle"/>
</dbReference>
<evidence type="ECO:0000259" key="5">
    <source>
        <dbReference type="PROSITE" id="PS50070"/>
    </source>
</evidence>
<keyword evidence="2" id="KW-0677">Repeat</keyword>
<evidence type="ECO:0000256" key="2">
    <source>
        <dbReference type="ARBA" id="ARBA00022737"/>
    </source>
</evidence>
<name>A0AAU9XYV1_9CNID</name>
<keyword evidence="3" id="KW-1015">Disulfide bond</keyword>
<dbReference type="InterPro" id="IPR013806">
    <property type="entry name" value="Kringle-like"/>
</dbReference>
<dbReference type="PROSITE" id="PS50070">
    <property type="entry name" value="KRINGLE_2"/>
    <property type="match status" value="1"/>
</dbReference>
<dbReference type="CDD" id="cd00108">
    <property type="entry name" value="KR"/>
    <property type="match status" value="1"/>
</dbReference>
<dbReference type="GO" id="GO:0005615">
    <property type="term" value="C:extracellular space"/>
    <property type="evidence" value="ECO:0007669"/>
    <property type="project" value="TreeGrafter"/>
</dbReference>
<proteinExistence type="predicted"/>
<dbReference type="FunFam" id="2.60.40.10:FF:000028">
    <property type="entry name" value="Neuronal cell adhesion molecule"/>
    <property type="match status" value="1"/>
</dbReference>
<dbReference type="PROSITE" id="PS50853">
    <property type="entry name" value="FN3"/>
    <property type="match status" value="1"/>
</dbReference>
<evidence type="ECO:0000256" key="4">
    <source>
        <dbReference type="PROSITE-ProRule" id="PRU00121"/>
    </source>
</evidence>
<dbReference type="InterPro" id="IPR013783">
    <property type="entry name" value="Ig-like_fold"/>
</dbReference>
<comment type="caution">
    <text evidence="4">Lacks conserved residue(s) required for the propagation of feature annotation.</text>
</comment>
<dbReference type="CDD" id="cd00063">
    <property type="entry name" value="FN3"/>
    <property type="match status" value="1"/>
</dbReference>
<dbReference type="GO" id="GO:0006508">
    <property type="term" value="P:proteolysis"/>
    <property type="evidence" value="ECO:0007669"/>
    <property type="project" value="TreeGrafter"/>
</dbReference>